<proteinExistence type="predicted"/>
<evidence type="ECO:0000313" key="1">
    <source>
        <dbReference type="EMBL" id="WNH00933.1"/>
    </source>
</evidence>
<dbReference type="Gene3D" id="3.30.50.20">
    <property type="entry name" value="prophage-derive protein ybcO"/>
    <property type="match status" value="1"/>
</dbReference>
<organism evidence="1 2">
    <name type="scientific">Xenorhabdus griffiniae</name>
    <dbReference type="NCBI Taxonomy" id="351672"/>
    <lineage>
        <taxon>Bacteria</taxon>
        <taxon>Pseudomonadati</taxon>
        <taxon>Pseudomonadota</taxon>
        <taxon>Gammaproteobacteria</taxon>
        <taxon>Enterobacterales</taxon>
        <taxon>Morganellaceae</taxon>
        <taxon>Xenorhabdus</taxon>
    </lineage>
</organism>
<sequence length="94" mass="10242">MANLRNEARGRECQVRIPGICNGNSETVVLAHYRMAGICGIGMKPPDLLGAWACSACHDEIDRRTRLTDSDCAHLAHLEGVIRTQAILLSEGKI</sequence>
<dbReference type="Pfam" id="PF07102">
    <property type="entry name" value="YbcO"/>
    <property type="match status" value="1"/>
</dbReference>
<gene>
    <name evidence="1" type="ORF">QL112_013835</name>
</gene>
<name>A0ABY9XEB2_9GAMM</name>
<dbReference type="RefSeq" id="WP_189760941.1">
    <property type="nucleotide sequence ID" value="NZ_CAWPOC010000028.1"/>
</dbReference>
<reference evidence="1 2" key="1">
    <citation type="journal article" date="2023" name="Access Microbiol">
        <title>The genome of a steinernematid-associated Pseudomonas piscis bacterium encodes the biosynthesis of insect toxins.</title>
        <authorList>
            <person name="Awori R.M."/>
            <person name="Hendre P."/>
            <person name="Amugune N.O."/>
        </authorList>
    </citation>
    <scope>NUCLEOTIDE SEQUENCE [LARGE SCALE GENOMIC DNA]</scope>
    <source>
        <strain evidence="1 2">97</strain>
    </source>
</reference>
<keyword evidence="2" id="KW-1185">Reference proteome</keyword>
<dbReference type="Proteomes" id="UP001300348">
    <property type="component" value="Chromosome"/>
</dbReference>
<protein>
    <submittedName>
        <fullName evidence="1">DUF1364 domain-containing protein</fullName>
    </submittedName>
</protein>
<dbReference type="EMBL" id="CP133647">
    <property type="protein sequence ID" value="WNH00933.1"/>
    <property type="molecule type" value="Genomic_DNA"/>
</dbReference>
<accession>A0ABY9XEB2</accession>
<evidence type="ECO:0000313" key="2">
    <source>
        <dbReference type="Proteomes" id="UP001300348"/>
    </source>
</evidence>
<dbReference type="GeneID" id="88856658"/>
<dbReference type="InterPro" id="IPR010774">
    <property type="entry name" value="YbcO"/>
</dbReference>